<dbReference type="Pfam" id="PF00027">
    <property type="entry name" value="cNMP_binding"/>
    <property type="match status" value="1"/>
</dbReference>
<protein>
    <submittedName>
        <fullName evidence="5">Cyclic nucleotide-binding/CBS domain-containing protein</fullName>
    </submittedName>
</protein>
<evidence type="ECO:0000256" key="1">
    <source>
        <dbReference type="ARBA" id="ARBA00023122"/>
    </source>
</evidence>
<evidence type="ECO:0000259" key="3">
    <source>
        <dbReference type="PROSITE" id="PS50042"/>
    </source>
</evidence>
<dbReference type="InterPro" id="IPR046342">
    <property type="entry name" value="CBS_dom_sf"/>
</dbReference>
<dbReference type="CDD" id="cd05401">
    <property type="entry name" value="NT_GlnE_GlnD_like"/>
    <property type="match status" value="1"/>
</dbReference>
<sequence>MQAEHIDIAQFLSDHAPFDDLPEEAINKLASQIEIAYFRAGTEILNYGDDIADLYVIRTGAVEMYRRDGELYNRLTVGGIFGQMGLLMNRKVRFPAKALEDTLVYCINVELFNQYCDEYEPFADFFEADGNVRLHQAIVEQADSNDLTTAKVKSLLHRDVVTVAKDATVQFVAQLMTQESVSSVLVTDADKPISDDPDDDDGQVVGIITDRDLRSSVIAQGLSYEAHAQQIMQTDLVLLDSNAYVFEAVLAMLRDNIHHLPVVIKKKPIGVISLSDILRYESQSSLLLVRGILAQQSVEDLAYYARQLPNVFVRMVNEDANSHMIGTAMAVIGRTFKQRLLDLAEEKFGPPPVPYCFIALGSMARDEQLIVTDQDNAIILDNSFDESLHDEYFQKLADFVCDGLAECGYKYCDGEIMASFKKWRLTREQWQEQFASWIAEPKPQALLHSSIFFDLDGVYGKTKWAEELKRFIAKEGRSNKRFLANMAANARNRTPPLGFFKDFVLEHNGQHKRSMNLKRRGTAPLSDVIRVHALAIGSRKQNSFERLEDIIDAKLLPEGKAQDLRDALEYIAMIRIRHQAWQIEKLDEAPDNDLEPHLLSPFEQRNLKEAFAILDKAQNFLKFRYSANSGVK</sequence>
<evidence type="ECO:0000259" key="4">
    <source>
        <dbReference type="PROSITE" id="PS51371"/>
    </source>
</evidence>
<dbReference type="AlphaFoldDB" id="A0AAD0WC86"/>
<dbReference type="InterPro" id="IPR000595">
    <property type="entry name" value="cNMP-bd_dom"/>
</dbReference>
<name>A0AAD0WC86_9GAMM</name>
<dbReference type="Pfam" id="PF00571">
    <property type="entry name" value="CBS"/>
    <property type="match status" value="2"/>
</dbReference>
<dbReference type="InterPro" id="IPR018821">
    <property type="entry name" value="DUF294_put_nucleoTrafse_sb-bd"/>
</dbReference>
<dbReference type="CDD" id="cd00038">
    <property type="entry name" value="CAP_ED"/>
    <property type="match status" value="1"/>
</dbReference>
<dbReference type="Gene3D" id="3.10.580.10">
    <property type="entry name" value="CBS-domain"/>
    <property type="match status" value="1"/>
</dbReference>
<gene>
    <name evidence="5" type="ORF">D0907_07855</name>
</gene>
<dbReference type="SUPFAM" id="SSF54631">
    <property type="entry name" value="CBS-domain pair"/>
    <property type="match status" value="1"/>
</dbReference>
<dbReference type="InterPro" id="IPR018490">
    <property type="entry name" value="cNMP-bd_dom_sf"/>
</dbReference>
<evidence type="ECO:0000256" key="2">
    <source>
        <dbReference type="PROSITE-ProRule" id="PRU00703"/>
    </source>
</evidence>
<dbReference type="PROSITE" id="PS50042">
    <property type="entry name" value="CNMP_BINDING_3"/>
    <property type="match status" value="1"/>
</dbReference>
<dbReference type="GO" id="GO:0008773">
    <property type="term" value="F:[protein-PII] uridylyltransferase activity"/>
    <property type="evidence" value="ECO:0007669"/>
    <property type="project" value="InterPro"/>
</dbReference>
<dbReference type="PROSITE" id="PS51371">
    <property type="entry name" value="CBS"/>
    <property type="match status" value="2"/>
</dbReference>
<dbReference type="GeneID" id="99505371"/>
<evidence type="ECO:0000313" key="6">
    <source>
        <dbReference type="Proteomes" id="UP000264605"/>
    </source>
</evidence>
<dbReference type="InterPro" id="IPR005105">
    <property type="entry name" value="GlnD_Uridyltrans_N"/>
</dbReference>
<proteinExistence type="predicted"/>
<dbReference type="Pfam" id="PF10335">
    <property type="entry name" value="DUF294_C"/>
    <property type="match status" value="1"/>
</dbReference>
<evidence type="ECO:0000313" key="5">
    <source>
        <dbReference type="EMBL" id="AXV65182.1"/>
    </source>
</evidence>
<dbReference type="SMART" id="SM00116">
    <property type="entry name" value="CBS"/>
    <property type="match status" value="2"/>
</dbReference>
<feature type="domain" description="CBS" evidence="4">
    <location>
        <begin position="156"/>
        <end position="225"/>
    </location>
</feature>
<dbReference type="Proteomes" id="UP000264605">
    <property type="component" value="Chromosome"/>
</dbReference>
<dbReference type="PANTHER" id="PTHR43080">
    <property type="entry name" value="CBS DOMAIN-CONTAINING PROTEIN CBSX3, MITOCHONDRIAL"/>
    <property type="match status" value="1"/>
</dbReference>
<reference evidence="5 6" key="1">
    <citation type="submission" date="2018-08" db="EMBL/GenBank/DDBJ databases">
        <title>Draft genome sequence of Pseudoalteromonas donghaensis HJ51.</title>
        <authorList>
            <person name="Oh J."/>
            <person name="Roh D."/>
        </authorList>
    </citation>
    <scope>NUCLEOTIDE SEQUENCE [LARGE SCALE GENOMIC DNA]</scope>
    <source>
        <strain evidence="5 6">HJ51</strain>
    </source>
</reference>
<dbReference type="CDD" id="cd04587">
    <property type="entry name" value="CBS_pair_CAP-ED_NT_Pol-beta-like_DUF294_assoc"/>
    <property type="match status" value="1"/>
</dbReference>
<dbReference type="SUPFAM" id="SSF51206">
    <property type="entry name" value="cAMP-binding domain-like"/>
    <property type="match status" value="1"/>
</dbReference>
<accession>A0AAD0WC86</accession>
<dbReference type="PANTHER" id="PTHR43080:SF2">
    <property type="entry name" value="CBS DOMAIN-CONTAINING PROTEIN"/>
    <property type="match status" value="1"/>
</dbReference>
<keyword evidence="1 2" id="KW-0129">CBS domain</keyword>
<dbReference type="InterPro" id="IPR014710">
    <property type="entry name" value="RmlC-like_jellyroll"/>
</dbReference>
<dbReference type="KEGG" id="pdj:D0907_07855"/>
<dbReference type="SMART" id="SM00100">
    <property type="entry name" value="cNMP"/>
    <property type="match status" value="1"/>
</dbReference>
<dbReference type="RefSeq" id="WP_118844240.1">
    <property type="nucleotide sequence ID" value="NZ_CP032090.1"/>
</dbReference>
<dbReference type="Gene3D" id="2.60.120.10">
    <property type="entry name" value="Jelly Rolls"/>
    <property type="match status" value="1"/>
</dbReference>
<dbReference type="Pfam" id="PF03445">
    <property type="entry name" value="DUF294"/>
    <property type="match status" value="1"/>
</dbReference>
<dbReference type="InterPro" id="IPR051257">
    <property type="entry name" value="Diverse_CBS-Domain"/>
</dbReference>
<feature type="domain" description="Cyclic nucleotide-binding" evidence="3">
    <location>
        <begin position="17"/>
        <end position="114"/>
    </location>
</feature>
<dbReference type="EMBL" id="CP032090">
    <property type="protein sequence ID" value="AXV65182.1"/>
    <property type="molecule type" value="Genomic_DNA"/>
</dbReference>
<dbReference type="InterPro" id="IPR000644">
    <property type="entry name" value="CBS_dom"/>
</dbReference>
<organism evidence="5 6">
    <name type="scientific">Pseudoalteromonas lipolytica</name>
    <dbReference type="NCBI Taxonomy" id="570156"/>
    <lineage>
        <taxon>Bacteria</taxon>
        <taxon>Pseudomonadati</taxon>
        <taxon>Pseudomonadota</taxon>
        <taxon>Gammaproteobacteria</taxon>
        <taxon>Alteromonadales</taxon>
        <taxon>Pseudoalteromonadaceae</taxon>
        <taxon>Pseudoalteromonas</taxon>
    </lineage>
</organism>
<feature type="domain" description="CBS" evidence="4">
    <location>
        <begin position="232"/>
        <end position="287"/>
    </location>
</feature>